<dbReference type="Gramene" id="novel_model_3072_5bd9a17a.1.5bd9b137">
    <property type="protein sequence ID" value="cds.novel_model_3072_5bd9a17a.1.5bd9b137"/>
    <property type="gene ID" value="novel_gene_1642_5bd9a17a"/>
</dbReference>
<reference evidence="2" key="2">
    <citation type="submission" date="2021-03" db="UniProtKB">
        <authorList>
            <consortium name="EnsemblPlants"/>
        </authorList>
    </citation>
    <scope>IDENTIFICATION</scope>
</reference>
<accession>A0A803QYY6</accession>
<dbReference type="Gramene" id="novel_model_3071_5bd9a17a">
    <property type="protein sequence ID" value="cds.novel_model_3071_5bd9a17a"/>
    <property type="gene ID" value="novel_gene_1642_5bd9a17a"/>
</dbReference>
<dbReference type="AlphaFoldDB" id="A0A803QYY5"/>
<reference evidence="2 3" key="1">
    <citation type="submission" date="2018-11" db="EMBL/GenBank/DDBJ databases">
        <authorList>
            <person name="Grassa J C."/>
        </authorList>
    </citation>
    <scope>NUCLEOTIDE SEQUENCE [LARGE SCALE GENOMIC DNA]</scope>
</reference>
<name>A0A803QYY5_CANSA</name>
<organism evidence="2 3">
    <name type="scientific">Cannabis sativa</name>
    <name type="common">Hemp</name>
    <name type="synonym">Marijuana</name>
    <dbReference type="NCBI Taxonomy" id="3483"/>
    <lineage>
        <taxon>Eukaryota</taxon>
        <taxon>Viridiplantae</taxon>
        <taxon>Streptophyta</taxon>
        <taxon>Embryophyta</taxon>
        <taxon>Tracheophyta</taxon>
        <taxon>Spermatophyta</taxon>
        <taxon>Magnoliopsida</taxon>
        <taxon>eudicotyledons</taxon>
        <taxon>Gunneridae</taxon>
        <taxon>Pentapetalae</taxon>
        <taxon>rosids</taxon>
        <taxon>fabids</taxon>
        <taxon>Rosales</taxon>
        <taxon>Cannabaceae</taxon>
        <taxon>Cannabis</taxon>
    </lineage>
</organism>
<keyword evidence="3" id="KW-1185">Reference proteome</keyword>
<proteinExistence type="predicted"/>
<dbReference type="EMBL" id="UZAU01000261">
    <property type="status" value="NOT_ANNOTATED_CDS"/>
    <property type="molecule type" value="Genomic_DNA"/>
</dbReference>
<feature type="transmembrane region" description="Helical" evidence="1">
    <location>
        <begin position="16"/>
        <end position="33"/>
    </location>
</feature>
<dbReference type="Proteomes" id="UP000596661">
    <property type="component" value="Chromosome 3"/>
</dbReference>
<keyword evidence="1" id="KW-0812">Transmembrane</keyword>
<dbReference type="EnsemblPlants" id="novel_model_3072_5bd9a17a.1.5bd9b137">
    <property type="protein sequence ID" value="cds.novel_model_3072_5bd9a17a.1.5bd9b137"/>
    <property type="gene ID" value="novel_gene_1642_5bd9a17a"/>
</dbReference>
<dbReference type="EnsemblPlants" id="novel_model_3071_5bd9a17a">
    <property type="protein sequence ID" value="cds.novel_model_3071_5bd9a17a"/>
    <property type="gene ID" value="novel_gene_1642_5bd9a17a"/>
</dbReference>
<evidence type="ECO:0000313" key="3">
    <source>
        <dbReference type="Proteomes" id="UP000596661"/>
    </source>
</evidence>
<keyword evidence="1" id="KW-1133">Transmembrane helix</keyword>
<evidence type="ECO:0000313" key="2">
    <source>
        <dbReference type="EnsemblPlants" id="cds.novel_model_3071_5bd9a17a"/>
    </source>
</evidence>
<protein>
    <submittedName>
        <fullName evidence="2">Uncharacterized protein</fullName>
    </submittedName>
</protein>
<accession>A0A803QYY5</accession>
<keyword evidence="1" id="KW-0472">Membrane</keyword>
<evidence type="ECO:0000256" key="1">
    <source>
        <dbReference type="SAM" id="Phobius"/>
    </source>
</evidence>
<sequence length="61" mass="7209">MKAFILNANVFQYCSFLVHLVLVVNYFLVNCFVRQLSFQLSSYLSNFVDYESCFFFVVCLN</sequence>